<evidence type="ECO:0000256" key="1">
    <source>
        <dbReference type="ARBA" id="ARBA00010688"/>
    </source>
</evidence>
<proteinExistence type="inferred from homology"/>
<comment type="similarity">
    <text evidence="1">Belongs to the carbohydrate kinase PfkB family.</text>
</comment>
<gene>
    <name evidence="8" type="ORF">PCC79_03390</name>
</gene>
<dbReference type="GO" id="GO:0016301">
    <property type="term" value="F:kinase activity"/>
    <property type="evidence" value="ECO:0007669"/>
    <property type="project" value="UniProtKB-KW"/>
</dbReference>
<sequence length="319" mass="32557">MSDVIVTFTANPSLDRTALLAGPLETSVVNHVVSSSAHPGGRGVQLSGTVHRAGRPTLAIFPAASNDPLVAAVRATGIPFRTIPIGHLARTNFTMVTSGLSTLIREPGHPLAPESVTAMVSTIMASSPGADWLALCGSLPPGSPADLYVRMGRAAHGVGVKVAVQTSGGSLDSVVSHADTDAPDLLTMNMRQFAEVTGIDLTGLDGDDRVTTAARHIHALTDAGLPRVLVTLAADGALLATPHGRWYARSEVTATVTAIGRGAAAMGGYLMAEIDGAAEPERLRQALAYATARSGKTGSEAPSPADAAAIDVLVSELPS</sequence>
<dbReference type="Proteomes" id="UP001434337">
    <property type="component" value="Chromosome"/>
</dbReference>
<organism evidence="8 9">
    <name type="scientific">Propioniciclava soli</name>
    <dbReference type="NCBI Taxonomy" id="2775081"/>
    <lineage>
        <taxon>Bacteria</taxon>
        <taxon>Bacillati</taxon>
        <taxon>Actinomycetota</taxon>
        <taxon>Actinomycetes</taxon>
        <taxon>Propionibacteriales</taxon>
        <taxon>Propionibacteriaceae</taxon>
        <taxon>Propioniciclava</taxon>
    </lineage>
</organism>
<feature type="domain" description="Carbohydrate kinase PfkB" evidence="7">
    <location>
        <begin position="30"/>
        <end position="305"/>
    </location>
</feature>
<keyword evidence="9" id="KW-1185">Reference proteome</keyword>
<keyword evidence="5" id="KW-0067">ATP-binding</keyword>
<evidence type="ECO:0000313" key="8">
    <source>
        <dbReference type="EMBL" id="WZW99254.1"/>
    </source>
</evidence>
<keyword evidence="2 6" id="KW-0808">Transferase</keyword>
<dbReference type="Pfam" id="PF00294">
    <property type="entry name" value="PfkB"/>
    <property type="match status" value="1"/>
</dbReference>
<evidence type="ECO:0000256" key="6">
    <source>
        <dbReference type="PIRNR" id="PIRNR000535"/>
    </source>
</evidence>
<evidence type="ECO:0000256" key="2">
    <source>
        <dbReference type="ARBA" id="ARBA00022679"/>
    </source>
</evidence>
<evidence type="ECO:0000256" key="4">
    <source>
        <dbReference type="ARBA" id="ARBA00022777"/>
    </source>
</evidence>
<dbReference type="InterPro" id="IPR029056">
    <property type="entry name" value="Ribokinase-like"/>
</dbReference>
<keyword evidence="3" id="KW-0547">Nucleotide-binding</keyword>
<reference evidence="8 9" key="1">
    <citation type="journal article" date="2023" name="Environ Microbiome">
        <title>A coral-associated actinobacterium mitigates coral bleaching under heat stress.</title>
        <authorList>
            <person name="Li J."/>
            <person name="Zou Y."/>
            <person name="Li Q."/>
            <person name="Zhang J."/>
            <person name="Bourne D.G."/>
            <person name="Lyu Y."/>
            <person name="Liu C."/>
            <person name="Zhang S."/>
        </authorList>
    </citation>
    <scope>NUCLEOTIDE SEQUENCE [LARGE SCALE GENOMIC DNA]</scope>
    <source>
        <strain evidence="8 9">SCSIO 13291</strain>
    </source>
</reference>
<dbReference type="PIRSF" id="PIRSF000535">
    <property type="entry name" value="1PFK/6PFK/LacC"/>
    <property type="match status" value="1"/>
</dbReference>
<keyword evidence="4 8" id="KW-0418">Kinase</keyword>
<evidence type="ECO:0000313" key="9">
    <source>
        <dbReference type="Proteomes" id="UP001434337"/>
    </source>
</evidence>
<evidence type="ECO:0000256" key="5">
    <source>
        <dbReference type="ARBA" id="ARBA00022840"/>
    </source>
</evidence>
<dbReference type="InterPro" id="IPR017583">
    <property type="entry name" value="Tagatose/fructose_Pkinase"/>
</dbReference>
<dbReference type="Gene3D" id="3.40.1190.20">
    <property type="match status" value="1"/>
</dbReference>
<dbReference type="SUPFAM" id="SSF53613">
    <property type="entry name" value="Ribokinase-like"/>
    <property type="match status" value="1"/>
</dbReference>
<evidence type="ECO:0000256" key="3">
    <source>
        <dbReference type="ARBA" id="ARBA00022741"/>
    </source>
</evidence>
<accession>A0ABZ3CAQ6</accession>
<dbReference type="RefSeq" id="WP_232549610.1">
    <property type="nucleotide sequence ID" value="NZ_CP115965.1"/>
</dbReference>
<dbReference type="EMBL" id="CP115965">
    <property type="protein sequence ID" value="WZW99254.1"/>
    <property type="molecule type" value="Genomic_DNA"/>
</dbReference>
<dbReference type="PANTHER" id="PTHR46566:SF5">
    <property type="entry name" value="1-PHOSPHOFRUCTOKINASE"/>
    <property type="match status" value="1"/>
</dbReference>
<dbReference type="PANTHER" id="PTHR46566">
    <property type="entry name" value="1-PHOSPHOFRUCTOKINASE-RELATED"/>
    <property type="match status" value="1"/>
</dbReference>
<protein>
    <submittedName>
        <fullName evidence="8">PfkB family carbohydrate kinase</fullName>
    </submittedName>
</protein>
<evidence type="ECO:0000259" key="7">
    <source>
        <dbReference type="Pfam" id="PF00294"/>
    </source>
</evidence>
<name>A0ABZ3CAQ6_9ACTN</name>
<dbReference type="InterPro" id="IPR011611">
    <property type="entry name" value="PfkB_dom"/>
</dbReference>